<proteinExistence type="predicted"/>
<dbReference type="Proteomes" id="UP001054837">
    <property type="component" value="Unassembled WGS sequence"/>
</dbReference>
<dbReference type="AlphaFoldDB" id="A0AAV4RIN0"/>
<dbReference type="EMBL" id="BPLQ01006153">
    <property type="protein sequence ID" value="GIY20327.1"/>
    <property type="molecule type" value="Genomic_DNA"/>
</dbReference>
<evidence type="ECO:0000313" key="2">
    <source>
        <dbReference type="Proteomes" id="UP001054837"/>
    </source>
</evidence>
<accession>A0AAV4RIN0</accession>
<name>A0AAV4RIN0_9ARAC</name>
<evidence type="ECO:0000313" key="1">
    <source>
        <dbReference type="EMBL" id="GIY20327.1"/>
    </source>
</evidence>
<gene>
    <name evidence="1" type="ORF">CDAR_394101</name>
</gene>
<reference evidence="1 2" key="1">
    <citation type="submission" date="2021-06" db="EMBL/GenBank/DDBJ databases">
        <title>Caerostris darwini draft genome.</title>
        <authorList>
            <person name="Kono N."/>
            <person name="Arakawa K."/>
        </authorList>
    </citation>
    <scope>NUCLEOTIDE SEQUENCE [LARGE SCALE GENOMIC DNA]</scope>
</reference>
<organism evidence="1 2">
    <name type="scientific">Caerostris darwini</name>
    <dbReference type="NCBI Taxonomy" id="1538125"/>
    <lineage>
        <taxon>Eukaryota</taxon>
        <taxon>Metazoa</taxon>
        <taxon>Ecdysozoa</taxon>
        <taxon>Arthropoda</taxon>
        <taxon>Chelicerata</taxon>
        <taxon>Arachnida</taxon>
        <taxon>Araneae</taxon>
        <taxon>Araneomorphae</taxon>
        <taxon>Entelegynae</taxon>
        <taxon>Araneoidea</taxon>
        <taxon>Araneidae</taxon>
        <taxon>Caerostris</taxon>
    </lineage>
</organism>
<keyword evidence="2" id="KW-1185">Reference proteome</keyword>
<sequence length="98" mass="10713">MWAKVGRPPHHHDRDISCCCPGICIMHMAGASKAPSIFASPSLVQETARRCLSMNRKCGTTPTNALCESLYPLPTPYTSPSSNTLSPFLLFLDLPPLR</sequence>
<comment type="caution">
    <text evidence="1">The sequence shown here is derived from an EMBL/GenBank/DDBJ whole genome shotgun (WGS) entry which is preliminary data.</text>
</comment>
<protein>
    <submittedName>
        <fullName evidence="1">Uncharacterized protein</fullName>
    </submittedName>
</protein>